<name>A0A060ICF2_RHIET</name>
<gene>
    <name evidence="2" type="ORF">IE4771_PB00015</name>
</gene>
<keyword evidence="1" id="KW-0472">Membrane</keyword>
<dbReference type="Proteomes" id="UP000027180">
    <property type="component" value="Plasmid pRetIE4771b"/>
</dbReference>
<evidence type="ECO:0000313" key="3">
    <source>
        <dbReference type="Proteomes" id="UP000027180"/>
    </source>
</evidence>
<keyword evidence="1" id="KW-1133">Transmembrane helix</keyword>
<feature type="transmembrane region" description="Helical" evidence="1">
    <location>
        <begin position="14"/>
        <end position="32"/>
    </location>
</feature>
<dbReference type="RefSeq" id="WP_040140255.1">
    <property type="nucleotide sequence ID" value="NZ_CP006988.1"/>
</dbReference>
<geneLocation type="plasmid" evidence="2 3">
    <name>pRetIE4771b</name>
</geneLocation>
<accession>A0A060ICF2</accession>
<keyword evidence="2" id="KW-0614">Plasmid</keyword>
<proteinExistence type="predicted"/>
<sequence length="288" mass="31115">MSLQHFAAADLTEITAIASIWLILVGSGYVYFRVADMDPHNLARLPSRWSRGFSAVLAASALLASTFYSGTIGLFLASLAIGTVLGPGLNAAYSPRRDEDPSWLGRALTGFGHKKVGDLIVKLISVAAGYISALVWPPIWLPILAGFAMISISIRAYVMVILGEEGALKDLKEVFGDDVPPELLSLEPKAAAEIRKTPDRVILKSFPSPLNRRLVDAKKADNLRSWRYRRKAFPRLIATLLGLAVWIAVAGSIIFSSGSPPVDAGNFNGAFGIITGFFLSALLHRIIR</sequence>
<feature type="transmembrane region" description="Helical" evidence="1">
    <location>
        <begin position="52"/>
        <end position="68"/>
    </location>
</feature>
<dbReference type="EMBL" id="CP006988">
    <property type="protein sequence ID" value="AIC29750.1"/>
    <property type="molecule type" value="Genomic_DNA"/>
</dbReference>
<dbReference type="HOGENOM" id="CLU_966037_0_0_5"/>
<reference evidence="2 3" key="1">
    <citation type="submission" date="2013-12" db="EMBL/GenBank/DDBJ databases">
        <title>Complete genome sequence of Rhizobium etli bv. mimosae IE4771.</title>
        <authorList>
            <person name="Bustos P."/>
            <person name="Santamaria R.I."/>
            <person name="Lozano L."/>
            <person name="Ormeno-Orrillo E."/>
            <person name="Rogel M.A."/>
            <person name="Romero D."/>
            <person name="Cevallos M.A."/>
            <person name="Martinez-Romero E."/>
            <person name="Gonzalez V."/>
        </authorList>
    </citation>
    <scope>NUCLEOTIDE SEQUENCE [LARGE SCALE GENOMIC DNA]</scope>
    <source>
        <strain evidence="2 3">IE4771</strain>
        <plasmid evidence="3">Plasmid pRetIE4771b</plasmid>
    </source>
</reference>
<protein>
    <submittedName>
        <fullName evidence="2">Uncharacterized protein</fullName>
    </submittedName>
</protein>
<feature type="transmembrane region" description="Helical" evidence="1">
    <location>
        <begin position="232"/>
        <end position="255"/>
    </location>
</feature>
<keyword evidence="1" id="KW-0812">Transmembrane</keyword>
<dbReference type="AlphaFoldDB" id="A0A060ICF2"/>
<evidence type="ECO:0000256" key="1">
    <source>
        <dbReference type="SAM" id="Phobius"/>
    </source>
</evidence>
<organism evidence="2 3">
    <name type="scientific">Rhizobium etli bv. mimosae str. IE4771</name>
    <dbReference type="NCBI Taxonomy" id="1432050"/>
    <lineage>
        <taxon>Bacteria</taxon>
        <taxon>Pseudomonadati</taxon>
        <taxon>Pseudomonadota</taxon>
        <taxon>Alphaproteobacteria</taxon>
        <taxon>Hyphomicrobiales</taxon>
        <taxon>Rhizobiaceae</taxon>
        <taxon>Rhizobium/Agrobacterium group</taxon>
        <taxon>Rhizobium</taxon>
    </lineage>
</organism>
<evidence type="ECO:0000313" key="2">
    <source>
        <dbReference type="EMBL" id="AIC29750.1"/>
    </source>
</evidence>
<feature type="transmembrane region" description="Helical" evidence="1">
    <location>
        <begin position="267"/>
        <end position="287"/>
    </location>
</feature>
<dbReference type="KEGG" id="rei:IE4771_PB00015"/>